<protein>
    <submittedName>
        <fullName evidence="1">Uncharacterized protein</fullName>
    </submittedName>
</protein>
<dbReference type="EMBL" id="JACIFF010000006">
    <property type="protein sequence ID" value="MBB4079900.1"/>
    <property type="molecule type" value="Genomic_DNA"/>
</dbReference>
<dbReference type="RefSeq" id="WP_183496139.1">
    <property type="nucleotide sequence ID" value="NZ_JACIFF010000006.1"/>
</dbReference>
<proteinExistence type="predicted"/>
<evidence type="ECO:0000313" key="2">
    <source>
        <dbReference type="Proteomes" id="UP000576209"/>
    </source>
</evidence>
<comment type="caution">
    <text evidence="1">The sequence shown here is derived from an EMBL/GenBank/DDBJ whole genome shotgun (WGS) entry which is preliminary data.</text>
</comment>
<dbReference type="AlphaFoldDB" id="A0A840E4A2"/>
<organism evidence="1 2">
    <name type="scientific">Neolewinella aquimaris</name>
    <dbReference type="NCBI Taxonomy" id="1835722"/>
    <lineage>
        <taxon>Bacteria</taxon>
        <taxon>Pseudomonadati</taxon>
        <taxon>Bacteroidota</taxon>
        <taxon>Saprospiria</taxon>
        <taxon>Saprospirales</taxon>
        <taxon>Lewinellaceae</taxon>
        <taxon>Neolewinella</taxon>
    </lineage>
</organism>
<evidence type="ECO:0000313" key="1">
    <source>
        <dbReference type="EMBL" id="MBB4079900.1"/>
    </source>
</evidence>
<keyword evidence="2" id="KW-1185">Reference proteome</keyword>
<dbReference type="Pfam" id="PF19891">
    <property type="entry name" value="DUF6364"/>
    <property type="match status" value="1"/>
</dbReference>
<name>A0A840E4A2_9BACT</name>
<gene>
    <name evidence="1" type="ORF">GGR28_002527</name>
</gene>
<reference evidence="1 2" key="1">
    <citation type="submission" date="2020-08" db="EMBL/GenBank/DDBJ databases">
        <title>Genomic Encyclopedia of Type Strains, Phase IV (KMG-IV): sequencing the most valuable type-strain genomes for metagenomic binning, comparative biology and taxonomic classification.</title>
        <authorList>
            <person name="Goeker M."/>
        </authorList>
    </citation>
    <scope>NUCLEOTIDE SEQUENCE [LARGE SCALE GENOMIC DNA]</scope>
    <source>
        <strain evidence="1 2">DSM 105137</strain>
    </source>
</reference>
<sequence length="82" mass="9133">MNAKLTLTVDQSVIKEAKLYAVLHETSVSALVENYLRKITSGSVTDEKPEVSLVRSIKGIVSLPPENDPTKEFIEHSESKHR</sequence>
<dbReference type="Proteomes" id="UP000576209">
    <property type="component" value="Unassembled WGS sequence"/>
</dbReference>
<accession>A0A840E4A2</accession>
<dbReference type="InterPro" id="IPR045944">
    <property type="entry name" value="DUF6364"/>
</dbReference>